<feature type="chain" id="PRO_5008274453" evidence="3">
    <location>
        <begin position="20"/>
        <end position="335"/>
    </location>
</feature>
<dbReference type="GO" id="GO:0071014">
    <property type="term" value="C:post-mRNA release spliceosomal complex"/>
    <property type="evidence" value="ECO:0007669"/>
    <property type="project" value="TreeGrafter"/>
</dbReference>
<dbReference type="PANTHER" id="PTHR12111">
    <property type="entry name" value="SPLICING FACTOR YJU2"/>
    <property type="match status" value="1"/>
</dbReference>
<dbReference type="GO" id="GO:0005684">
    <property type="term" value="C:U2-type spliceosomal complex"/>
    <property type="evidence" value="ECO:0007669"/>
    <property type="project" value="TreeGrafter"/>
</dbReference>
<name>A0A196S8I4_BLAHN</name>
<feature type="compositionally biased region" description="Basic and acidic residues" evidence="2">
    <location>
        <begin position="312"/>
        <end position="325"/>
    </location>
</feature>
<protein>
    <submittedName>
        <fullName evidence="4">Coiled-coil domain-containing protein</fullName>
    </submittedName>
</protein>
<dbReference type="PANTHER" id="PTHR12111:SF2">
    <property type="entry name" value="SPLICING FACTOR YJU2B-RELATED"/>
    <property type="match status" value="1"/>
</dbReference>
<dbReference type="InterPro" id="IPR007590">
    <property type="entry name" value="Saf4/Yju2"/>
</dbReference>
<comment type="caution">
    <text evidence="4">The sequence shown here is derived from an EMBL/GenBank/DDBJ whole genome shotgun (WGS) entry which is preliminary data.</text>
</comment>
<reference evidence="4 5" key="1">
    <citation type="submission" date="2016-05" db="EMBL/GenBank/DDBJ databases">
        <title>Nuclear genome of Blastocystis sp. subtype 1 NandII.</title>
        <authorList>
            <person name="Gentekaki E."/>
            <person name="Curtis B."/>
            <person name="Stairs C."/>
            <person name="Eme L."/>
            <person name="Herman E."/>
            <person name="Klimes V."/>
            <person name="Arias M.C."/>
            <person name="Elias M."/>
            <person name="Hilliou F."/>
            <person name="Klute M."/>
            <person name="Malik S.-B."/>
            <person name="Pightling A."/>
            <person name="Rachubinski R."/>
            <person name="Salas D."/>
            <person name="Schlacht A."/>
            <person name="Suga H."/>
            <person name="Archibald J."/>
            <person name="Ball S.G."/>
            <person name="Clark G."/>
            <person name="Dacks J."/>
            <person name="Van Der Giezen M."/>
            <person name="Tsaousis A."/>
            <person name="Roger A."/>
        </authorList>
    </citation>
    <scope>NUCLEOTIDE SEQUENCE [LARGE SCALE GENOMIC DNA]</scope>
    <source>
        <strain evidence="5">ATCC 50177 / NandII</strain>
    </source>
</reference>
<feature type="signal peptide" evidence="3">
    <location>
        <begin position="1"/>
        <end position="19"/>
    </location>
</feature>
<evidence type="ECO:0000256" key="1">
    <source>
        <dbReference type="ARBA" id="ARBA00005595"/>
    </source>
</evidence>
<dbReference type="GO" id="GO:0000398">
    <property type="term" value="P:mRNA splicing, via spliceosome"/>
    <property type="evidence" value="ECO:0007669"/>
    <property type="project" value="InterPro"/>
</dbReference>
<dbReference type="STRING" id="478820.A0A196S8I4"/>
<gene>
    <name evidence="4" type="ORF">AV274_6020</name>
</gene>
<evidence type="ECO:0000313" key="5">
    <source>
        <dbReference type="Proteomes" id="UP000078348"/>
    </source>
</evidence>
<keyword evidence="5" id="KW-1185">Reference proteome</keyword>
<sequence length="335" mass="38471">MLACLLLIASMSSLAAVQADGYYYPPNWDPSKGNKDQFHHHHPLGRRARKLGQGIVIVRFEMPVNVWCDGCGEHIARGVRYNAEKKQCGMYFSSEIFEFQMNCHLCGQRFIIKTDPQNRDYEFVSGLHRKVESFDTKETGTMSYDTHEQALMRADAIRSLENKEEDNLRSEKLAPTLDRLKSIQETIHANEDVLNRRVRDKLRTVRNAEKRRADLAAKEGLQIKLLPTSRSDIRSSRAVLFQKKSKAEVNAKVREIEAKSGDIFGKKDAARERTLKQCIANHVDLSLFKKEEVKKPSLPKLTLKVKKGVEEKEKERVKEDKKETKNTLGLVPYDE</sequence>
<organism evidence="4 5">
    <name type="scientific">Blastocystis sp. subtype 1 (strain ATCC 50177 / NandII)</name>
    <dbReference type="NCBI Taxonomy" id="478820"/>
    <lineage>
        <taxon>Eukaryota</taxon>
        <taxon>Sar</taxon>
        <taxon>Stramenopiles</taxon>
        <taxon>Bigyra</taxon>
        <taxon>Opalozoa</taxon>
        <taxon>Opalinata</taxon>
        <taxon>Blastocystidae</taxon>
        <taxon>Blastocystis</taxon>
    </lineage>
</organism>
<evidence type="ECO:0000256" key="3">
    <source>
        <dbReference type="SAM" id="SignalP"/>
    </source>
</evidence>
<dbReference type="Pfam" id="PF04502">
    <property type="entry name" value="Saf4_Yju2"/>
    <property type="match status" value="1"/>
</dbReference>
<feature type="region of interest" description="Disordered" evidence="2">
    <location>
        <begin position="312"/>
        <end position="335"/>
    </location>
</feature>
<comment type="similarity">
    <text evidence="1">Belongs to the CWC16 family.</text>
</comment>
<dbReference type="AlphaFoldDB" id="A0A196S8I4"/>
<dbReference type="EMBL" id="LXWW01000554">
    <property type="protein sequence ID" value="OAO12299.1"/>
    <property type="molecule type" value="Genomic_DNA"/>
</dbReference>
<evidence type="ECO:0000313" key="4">
    <source>
        <dbReference type="EMBL" id="OAO12299.1"/>
    </source>
</evidence>
<dbReference type="Proteomes" id="UP000078348">
    <property type="component" value="Unassembled WGS sequence"/>
</dbReference>
<keyword evidence="3" id="KW-0732">Signal</keyword>
<accession>A0A196S8I4</accession>
<dbReference type="OrthoDB" id="360327at2759"/>
<evidence type="ECO:0000256" key="2">
    <source>
        <dbReference type="SAM" id="MobiDB-lite"/>
    </source>
</evidence>
<proteinExistence type="inferred from homology"/>